<dbReference type="InterPro" id="IPR004473">
    <property type="entry name" value="Restrct_endonuc_typeI_HsdR"/>
</dbReference>
<dbReference type="SUPFAM" id="SSF52540">
    <property type="entry name" value="P-loop containing nucleoside triphosphate hydrolases"/>
    <property type="match status" value="2"/>
</dbReference>
<dbReference type="InterPro" id="IPR051268">
    <property type="entry name" value="Type-I_R_enzyme_R_subunit"/>
</dbReference>
<organism evidence="14 15">
    <name type="scientific">Candidatus Ureaplasma intestinipullorum</name>
    <dbReference type="NCBI Taxonomy" id="2838770"/>
    <lineage>
        <taxon>Bacteria</taxon>
        <taxon>Bacillati</taxon>
        <taxon>Mycoplasmatota</taxon>
        <taxon>Mycoplasmoidales</taxon>
        <taxon>Mycoplasmoidaceae</taxon>
        <taxon>Ureaplasma</taxon>
    </lineage>
</organism>
<evidence type="ECO:0000256" key="12">
    <source>
        <dbReference type="SAM" id="Coils"/>
    </source>
</evidence>
<keyword evidence="7 14" id="KW-0255">Endonuclease</keyword>
<reference evidence="14" key="1">
    <citation type="journal article" date="2021" name="PeerJ">
        <title>Extensive microbial diversity within the chicken gut microbiome revealed by metagenomics and culture.</title>
        <authorList>
            <person name="Gilroy R."/>
            <person name="Ravi A."/>
            <person name="Getino M."/>
            <person name="Pursley I."/>
            <person name="Horton D.L."/>
            <person name="Alikhan N.F."/>
            <person name="Baker D."/>
            <person name="Gharbi K."/>
            <person name="Hall N."/>
            <person name="Watson M."/>
            <person name="Adriaenssens E.M."/>
            <person name="Foster-Nyarko E."/>
            <person name="Jarju S."/>
            <person name="Secka A."/>
            <person name="Antonio M."/>
            <person name="Oren A."/>
            <person name="Chaudhuri R.R."/>
            <person name="La Ragione R."/>
            <person name="Hildebrand F."/>
            <person name="Pallen M.J."/>
        </authorList>
    </citation>
    <scope>NUCLEOTIDE SEQUENCE</scope>
    <source>
        <strain evidence="14">A5-1222</strain>
    </source>
</reference>
<dbReference type="Pfam" id="PF22679">
    <property type="entry name" value="T1R_D3-like"/>
    <property type="match status" value="1"/>
</dbReference>
<evidence type="ECO:0000256" key="6">
    <source>
        <dbReference type="ARBA" id="ARBA00022747"/>
    </source>
</evidence>
<keyword evidence="10 11" id="KW-0238">DNA-binding</keyword>
<feature type="domain" description="Helicase ATP-binding" evidence="13">
    <location>
        <begin position="314"/>
        <end position="478"/>
    </location>
</feature>
<evidence type="ECO:0000256" key="8">
    <source>
        <dbReference type="ARBA" id="ARBA00022801"/>
    </source>
</evidence>
<dbReference type="Gene3D" id="3.40.50.300">
    <property type="entry name" value="P-loop containing nucleotide triphosphate hydrolases"/>
    <property type="match status" value="2"/>
</dbReference>
<evidence type="ECO:0000313" key="14">
    <source>
        <dbReference type="EMBL" id="MBU3830981.1"/>
    </source>
</evidence>
<dbReference type="GO" id="GO:0003677">
    <property type="term" value="F:DNA binding"/>
    <property type="evidence" value="ECO:0007669"/>
    <property type="project" value="UniProtKB-KW"/>
</dbReference>
<dbReference type="Pfam" id="PF18766">
    <property type="entry name" value="SWI2_SNF2"/>
    <property type="match status" value="1"/>
</dbReference>
<comment type="catalytic activity">
    <reaction evidence="1 11">
        <text>Endonucleolytic cleavage of DNA to give random double-stranded fragments with terminal 5'-phosphates, ATP is simultaneously hydrolyzed.</text>
        <dbReference type="EC" id="3.1.21.3"/>
    </reaction>
</comment>
<dbReference type="EC" id="3.1.21.3" evidence="11"/>
<evidence type="ECO:0000313" key="15">
    <source>
        <dbReference type="Proteomes" id="UP000824247"/>
    </source>
</evidence>
<keyword evidence="4" id="KW-0540">Nuclease</keyword>
<keyword evidence="5 11" id="KW-0547">Nucleotide-binding</keyword>
<dbReference type="PROSITE" id="PS51192">
    <property type="entry name" value="HELICASE_ATP_BIND_1"/>
    <property type="match status" value="1"/>
</dbReference>
<evidence type="ECO:0000256" key="7">
    <source>
        <dbReference type="ARBA" id="ARBA00022759"/>
    </source>
</evidence>
<dbReference type="Gene3D" id="1.20.58.2040">
    <property type="match status" value="1"/>
</dbReference>
<dbReference type="InterPro" id="IPR007409">
    <property type="entry name" value="Restrct_endonuc_type1_HsdR_N"/>
</dbReference>
<dbReference type="InterPro" id="IPR014001">
    <property type="entry name" value="Helicase_ATP-bd"/>
</dbReference>
<dbReference type="GO" id="GO:0009035">
    <property type="term" value="F:type I site-specific deoxyribonuclease activity"/>
    <property type="evidence" value="ECO:0007669"/>
    <property type="project" value="UniProtKB-EC"/>
</dbReference>
<evidence type="ECO:0000256" key="2">
    <source>
        <dbReference type="ARBA" id="ARBA00008598"/>
    </source>
</evidence>
<evidence type="ECO:0000256" key="5">
    <source>
        <dbReference type="ARBA" id="ARBA00022741"/>
    </source>
</evidence>
<sequence>MTNNSTYKQIIDYEQPTVIEEYISSKNYTNDLFESEQALEDKFINQLIKQGYEYLKLEANINHEQQLINNLRKQIENLNNIKFSDQEWSRLYNQYIANKETNSVVKRTEIIQNNYIYELALDNNKTKNIKLIDKDNIFNNYIQVINQFVNNDGTYKNRYDVTILINGLPLIHIELKRRGIHLKEAFNQIERYKNDSFWSRDGLFNYVQIFVISNGTSTKYYSNTTRNLHINGRVIKSKTSSSYEFTNYWADAKNQIIDDLMDFTKTFFSKHTILNILTNYCIFTSDNKLIVMRPYQIVATERIINKVKMAINNKWLGSIDAGGYIWHTTGSGKTVTSFKTSQLIANMPTIDKVIFVVDRKDLDYQTMKEYDKFQKGSANSNSNIKILEQQLSKDTNKEKVIITTIQKLSHFIKKYHDHDIYNKNIVMIFDECHRSQFGKMHHDIVKNFKKYAIFGFTGTPIFAKNASITLTKDIVKQLDKKSIVEKTTEQLFGTKLHTYTIVDAIRDNNVLQFKYDYVSTISDIKDDLIDEEVKKIYPDSAWNAPERIKQVTSFIIDNFNKYTYHNKDYGHNVIVNTINVAKDKMNKTEYQYQSTNLKGFNSILAVSSVECAKLYYQEFKHQLKEKNVDLKIATIFSFSPNEEVKDYDDFILIDEENNESTSQLDESSRRFLDNAISDYNQMFGTNWDTSDEKFQSYYKDVSMRMKNKELDILIVVNMFLTGFDAPTLNTLWIDKWVKMHGLIQTFSRTNRILNSIKTCGQIVTFRPLKKRLDEAISLFSDSQATGIILLRSFNDYYYGYEYHNRHNNGYIDLLDKLDNNFKPNKLLYKEEDKIEFIKLFSQFLQIRNILVSFKEFDDNKQKISERELQDYLSRYNDYYYELKKKYKAQAVNIDEDLVYECELVKQLDVNIDYLLNKLIEFHNNNIQDKEIIATMIKIIDSSYELRSKKELILEFVESIKQDTELLSLAEIQNKFDQFYQTSKNDDLIQIINQYHLDKNKTYEFIDRCKNENEFIDYGNNINDLILEKPSRFSNYESRKKKIQVVIDALRAYYDTYIQIN</sequence>
<dbReference type="NCBIfam" id="TIGR00348">
    <property type="entry name" value="hsdR"/>
    <property type="match status" value="1"/>
</dbReference>
<dbReference type="Gene3D" id="3.90.1570.50">
    <property type="match status" value="2"/>
</dbReference>
<keyword evidence="12" id="KW-0175">Coiled coil</keyword>
<evidence type="ECO:0000256" key="9">
    <source>
        <dbReference type="ARBA" id="ARBA00022840"/>
    </source>
</evidence>
<evidence type="ECO:0000256" key="4">
    <source>
        <dbReference type="ARBA" id="ARBA00022722"/>
    </source>
</evidence>
<keyword evidence="8 11" id="KW-0378">Hydrolase</keyword>
<evidence type="ECO:0000256" key="11">
    <source>
        <dbReference type="RuleBase" id="RU364115"/>
    </source>
</evidence>
<evidence type="ECO:0000256" key="10">
    <source>
        <dbReference type="ARBA" id="ARBA00023125"/>
    </source>
</evidence>
<dbReference type="GO" id="GO:0009307">
    <property type="term" value="P:DNA restriction-modification system"/>
    <property type="evidence" value="ECO:0007669"/>
    <property type="project" value="UniProtKB-KW"/>
</dbReference>
<protein>
    <recommendedName>
        <fullName evidence="11">Type I restriction enzyme endonuclease subunit</fullName>
        <shortName evidence="11">R protein</shortName>
        <ecNumber evidence="11">3.1.21.3</ecNumber>
    </recommendedName>
</protein>
<proteinExistence type="inferred from homology"/>
<dbReference type="CDD" id="cd22332">
    <property type="entry name" value="HsdR_N"/>
    <property type="match status" value="1"/>
</dbReference>
<keyword evidence="6 11" id="KW-0680">Restriction system</keyword>
<dbReference type="PANTHER" id="PTHR30195">
    <property type="entry name" value="TYPE I SITE-SPECIFIC DEOXYRIBONUCLEASE PROTEIN SUBUNIT M AND R"/>
    <property type="match status" value="1"/>
</dbReference>
<dbReference type="Pfam" id="PF04313">
    <property type="entry name" value="HSDR_N"/>
    <property type="match status" value="1"/>
</dbReference>
<dbReference type="PANTHER" id="PTHR30195:SF16">
    <property type="entry name" value="TYPE I RESTRICTION ENZYME ENDONUCLEASE SUBUNIT"/>
    <property type="match status" value="1"/>
</dbReference>
<comment type="similarity">
    <text evidence="2 11">Belongs to the HsdR family.</text>
</comment>
<dbReference type="InterPro" id="IPR040980">
    <property type="entry name" value="SWI2_SNF2"/>
</dbReference>
<name>A0A9E2KVK1_9BACT</name>
<keyword evidence="9 11" id="KW-0067">ATP-binding</keyword>
<reference evidence="14" key="2">
    <citation type="submission" date="2021-04" db="EMBL/GenBank/DDBJ databases">
        <authorList>
            <person name="Gilroy R."/>
        </authorList>
    </citation>
    <scope>NUCLEOTIDE SEQUENCE</scope>
    <source>
        <strain evidence="14">A5-1222</strain>
    </source>
</reference>
<dbReference type="InterPro" id="IPR027417">
    <property type="entry name" value="P-loop_NTPase"/>
</dbReference>
<dbReference type="SMART" id="SM00487">
    <property type="entry name" value="DEXDc"/>
    <property type="match status" value="1"/>
</dbReference>
<evidence type="ECO:0000256" key="1">
    <source>
        <dbReference type="ARBA" id="ARBA00000851"/>
    </source>
</evidence>
<evidence type="ECO:0000256" key="3">
    <source>
        <dbReference type="ARBA" id="ARBA00011296"/>
    </source>
</evidence>
<comment type="function">
    <text evidence="11">Subunit R is required for both nuclease and ATPase activities, but not for modification.</text>
</comment>
<dbReference type="EMBL" id="JAHLFM010000037">
    <property type="protein sequence ID" value="MBU3830981.1"/>
    <property type="molecule type" value="Genomic_DNA"/>
</dbReference>
<evidence type="ECO:0000259" key="13">
    <source>
        <dbReference type="PROSITE" id="PS51192"/>
    </source>
</evidence>
<comment type="caution">
    <text evidence="14">The sequence shown here is derived from an EMBL/GenBank/DDBJ whole genome shotgun (WGS) entry which is preliminary data.</text>
</comment>
<dbReference type="Pfam" id="PF12008">
    <property type="entry name" value="EcoR124_C"/>
    <property type="match status" value="1"/>
</dbReference>
<feature type="coiled-coil region" evidence="12">
    <location>
        <begin position="54"/>
        <end position="81"/>
    </location>
</feature>
<dbReference type="AlphaFoldDB" id="A0A9E2KVK1"/>
<dbReference type="CDD" id="cd18030">
    <property type="entry name" value="DEXHc_RE_I_HsdR"/>
    <property type="match status" value="1"/>
</dbReference>
<dbReference type="InterPro" id="IPR022625">
    <property type="entry name" value="TypeI_RM_Rsu_C"/>
</dbReference>
<dbReference type="Proteomes" id="UP000824247">
    <property type="component" value="Unassembled WGS sequence"/>
</dbReference>
<comment type="subunit">
    <text evidence="3 11">The type I restriction/modification system is composed of three polypeptides R, M and S.</text>
</comment>
<gene>
    <name evidence="14" type="ORF">H9897_02390</name>
</gene>
<dbReference type="InterPro" id="IPR055180">
    <property type="entry name" value="HsdR_RecA-like_helicase_dom_2"/>
</dbReference>
<accession>A0A9E2KVK1</accession>
<dbReference type="CDD" id="cd18800">
    <property type="entry name" value="SF2_C_EcoR124I-like"/>
    <property type="match status" value="1"/>
</dbReference>
<dbReference type="GO" id="GO:0005524">
    <property type="term" value="F:ATP binding"/>
    <property type="evidence" value="ECO:0007669"/>
    <property type="project" value="UniProtKB-KW"/>
</dbReference>